<evidence type="ECO:0000313" key="2">
    <source>
        <dbReference type="Proteomes" id="UP001055072"/>
    </source>
</evidence>
<name>A0ACB8TUI0_9APHY</name>
<reference evidence="1" key="1">
    <citation type="journal article" date="2021" name="Environ. Microbiol.">
        <title>Gene family expansions and transcriptome signatures uncover fungal adaptations to wood decay.</title>
        <authorList>
            <person name="Hage H."/>
            <person name="Miyauchi S."/>
            <person name="Viragh M."/>
            <person name="Drula E."/>
            <person name="Min B."/>
            <person name="Chaduli D."/>
            <person name="Navarro D."/>
            <person name="Favel A."/>
            <person name="Norest M."/>
            <person name="Lesage-Meessen L."/>
            <person name="Balint B."/>
            <person name="Merenyi Z."/>
            <person name="de Eugenio L."/>
            <person name="Morin E."/>
            <person name="Martinez A.T."/>
            <person name="Baldrian P."/>
            <person name="Stursova M."/>
            <person name="Martinez M.J."/>
            <person name="Novotny C."/>
            <person name="Magnuson J.K."/>
            <person name="Spatafora J.W."/>
            <person name="Maurice S."/>
            <person name="Pangilinan J."/>
            <person name="Andreopoulos W."/>
            <person name="LaButti K."/>
            <person name="Hundley H."/>
            <person name="Na H."/>
            <person name="Kuo A."/>
            <person name="Barry K."/>
            <person name="Lipzen A."/>
            <person name="Henrissat B."/>
            <person name="Riley R."/>
            <person name="Ahrendt S."/>
            <person name="Nagy L.G."/>
            <person name="Grigoriev I.V."/>
            <person name="Martin F."/>
            <person name="Rosso M.N."/>
        </authorList>
    </citation>
    <scope>NUCLEOTIDE SEQUENCE</scope>
    <source>
        <strain evidence="1">CBS 384.51</strain>
    </source>
</reference>
<evidence type="ECO:0000313" key="1">
    <source>
        <dbReference type="EMBL" id="KAI0085701.1"/>
    </source>
</evidence>
<dbReference type="Proteomes" id="UP001055072">
    <property type="component" value="Unassembled WGS sequence"/>
</dbReference>
<proteinExistence type="predicted"/>
<protein>
    <submittedName>
        <fullName evidence="1">Uncharacterized protein</fullName>
    </submittedName>
</protein>
<accession>A0ACB8TUI0</accession>
<dbReference type="EMBL" id="MU274929">
    <property type="protein sequence ID" value="KAI0085701.1"/>
    <property type="molecule type" value="Genomic_DNA"/>
</dbReference>
<keyword evidence="2" id="KW-1185">Reference proteome</keyword>
<organism evidence="1 2">
    <name type="scientific">Irpex rosettiformis</name>
    <dbReference type="NCBI Taxonomy" id="378272"/>
    <lineage>
        <taxon>Eukaryota</taxon>
        <taxon>Fungi</taxon>
        <taxon>Dikarya</taxon>
        <taxon>Basidiomycota</taxon>
        <taxon>Agaricomycotina</taxon>
        <taxon>Agaricomycetes</taxon>
        <taxon>Polyporales</taxon>
        <taxon>Irpicaceae</taxon>
        <taxon>Irpex</taxon>
    </lineage>
</organism>
<sequence length="168" mass="18087">MKVFGLLTALQVLGAVGAAVVQQRDERDDFINAITQPTTGTTIQPGETFPFHYAGGSRCHLLYTAVNIWLLDHQPALSDFNSSGSLLGPSLSYLGKYVTINIGCMIAGEQNFTPIPTIPNNLTMPILEETYLGASVFLTATQSENGGCPVYYPTGFDVSFVELQYGGE</sequence>
<comment type="caution">
    <text evidence="1">The sequence shown here is derived from an EMBL/GenBank/DDBJ whole genome shotgun (WGS) entry which is preliminary data.</text>
</comment>
<gene>
    <name evidence="1" type="ORF">BDY19DRAFT_908910</name>
</gene>